<evidence type="ECO:0000259" key="4">
    <source>
        <dbReference type="Pfam" id="PF13193"/>
    </source>
</evidence>
<dbReference type="SUPFAM" id="SSF56801">
    <property type="entry name" value="Acetyl-CoA synthetase-like"/>
    <property type="match status" value="1"/>
</dbReference>
<dbReference type="InterPro" id="IPR000873">
    <property type="entry name" value="AMP-dep_synth/lig_dom"/>
</dbReference>
<dbReference type="InterPro" id="IPR045851">
    <property type="entry name" value="AMP-bd_C_sf"/>
</dbReference>
<gene>
    <name evidence="5" type="ORF">ACFQRF_13075</name>
</gene>
<evidence type="ECO:0000313" key="5">
    <source>
        <dbReference type="EMBL" id="MFC7328677.1"/>
    </source>
</evidence>
<name>A0ABW2KF78_9ACTN</name>
<evidence type="ECO:0000259" key="3">
    <source>
        <dbReference type="Pfam" id="PF00501"/>
    </source>
</evidence>
<accession>A0ABW2KF78</accession>
<evidence type="ECO:0000313" key="6">
    <source>
        <dbReference type="Proteomes" id="UP001596540"/>
    </source>
</evidence>
<organism evidence="5 6">
    <name type="scientific">Marinactinospora rubrisoli</name>
    <dbReference type="NCBI Taxonomy" id="2715399"/>
    <lineage>
        <taxon>Bacteria</taxon>
        <taxon>Bacillati</taxon>
        <taxon>Actinomycetota</taxon>
        <taxon>Actinomycetes</taxon>
        <taxon>Streptosporangiales</taxon>
        <taxon>Nocardiopsidaceae</taxon>
        <taxon>Marinactinospora</taxon>
    </lineage>
</organism>
<feature type="domain" description="AMP-binding enzyme C-terminal" evidence="4">
    <location>
        <begin position="433"/>
        <end position="508"/>
    </location>
</feature>
<comment type="similarity">
    <text evidence="1">Belongs to the ATP-dependent AMP-binding enzyme family.</text>
</comment>
<evidence type="ECO:0000256" key="2">
    <source>
        <dbReference type="ARBA" id="ARBA00022598"/>
    </source>
</evidence>
<dbReference type="Pfam" id="PF00501">
    <property type="entry name" value="AMP-binding"/>
    <property type="match status" value="1"/>
</dbReference>
<evidence type="ECO:0000256" key="1">
    <source>
        <dbReference type="ARBA" id="ARBA00006432"/>
    </source>
</evidence>
<dbReference type="Pfam" id="PF13193">
    <property type="entry name" value="AMP-binding_C"/>
    <property type="match status" value="1"/>
</dbReference>
<dbReference type="PANTHER" id="PTHR43201">
    <property type="entry name" value="ACYL-COA SYNTHETASE"/>
    <property type="match status" value="1"/>
</dbReference>
<dbReference type="RefSeq" id="WP_379871323.1">
    <property type="nucleotide sequence ID" value="NZ_JBHTBH010000005.1"/>
</dbReference>
<dbReference type="PROSITE" id="PS00455">
    <property type="entry name" value="AMP_BINDING"/>
    <property type="match status" value="1"/>
</dbReference>
<dbReference type="Proteomes" id="UP001596540">
    <property type="component" value="Unassembled WGS sequence"/>
</dbReference>
<dbReference type="Gene3D" id="3.40.50.12780">
    <property type="entry name" value="N-terminal domain of ligase-like"/>
    <property type="match status" value="1"/>
</dbReference>
<protein>
    <submittedName>
        <fullName evidence="5">AMP-binding protein</fullName>
    </submittedName>
</protein>
<dbReference type="InterPro" id="IPR025110">
    <property type="entry name" value="AMP-bd_C"/>
</dbReference>
<comment type="caution">
    <text evidence="5">The sequence shown here is derived from an EMBL/GenBank/DDBJ whole genome shotgun (WGS) entry which is preliminary data.</text>
</comment>
<reference evidence="6" key="1">
    <citation type="journal article" date="2019" name="Int. J. Syst. Evol. Microbiol.">
        <title>The Global Catalogue of Microorganisms (GCM) 10K type strain sequencing project: providing services to taxonomists for standard genome sequencing and annotation.</title>
        <authorList>
            <consortium name="The Broad Institute Genomics Platform"/>
            <consortium name="The Broad Institute Genome Sequencing Center for Infectious Disease"/>
            <person name="Wu L."/>
            <person name="Ma J."/>
        </authorList>
    </citation>
    <scope>NUCLEOTIDE SEQUENCE [LARGE SCALE GENOMIC DNA]</scope>
    <source>
        <strain evidence="6">CGMCC 4.7382</strain>
    </source>
</reference>
<sequence length="532" mass="55422">MPLAERIAHWYRTRPDALAVWIGADRIGFRALAERAAAVAAGLRAVPSLAVGARWGVPGHGRLLAVDVGNRLCFAELFIGGTAGDGACAVLDPAWPAGQTAEVLRRLRPDLLVADASRPGTVAAARECGVPVLVAGGPDPGGADGGRSGYAAWLAAHHGADPERELAPGADDSTFLIGFTSGTTGVPRGFRRARAEWRASLPRSRAVFGVTEQDRTLAPGPLAHGLGLYAFAEALHAGSAFGTLPGFDVTAVADLLAAGQVTRLVVVPTMLRALNRRLAELDVRLPGVTSVVSSGAALDPDTLRRTRERLPAAHVHDYYGASELGFVTVRHLPPGTGPGDLPDSVGTPFPGVRIEVRDTAGRPVPPGTVGTIHVRSPLACGGYVWGDGTGFSRSGEWTTVGDHGSLDASGTLHLVGRAGGMVITGGHNVHPGEVESALRRLDGVDDAVVVGVPDGYLGTVLVAVLTGPAATAPAPESLHRRCAAHLAHHKIPRRWYALPEWPLTPSGKIARERVAEWVRTGDPRLVPLAGER</sequence>
<dbReference type="InterPro" id="IPR020845">
    <property type="entry name" value="AMP-binding_CS"/>
</dbReference>
<dbReference type="Gene3D" id="3.30.300.30">
    <property type="match status" value="1"/>
</dbReference>
<dbReference type="PANTHER" id="PTHR43201:SF5">
    <property type="entry name" value="MEDIUM-CHAIN ACYL-COA LIGASE ACSF2, MITOCHONDRIAL"/>
    <property type="match status" value="1"/>
</dbReference>
<dbReference type="EMBL" id="JBHTBH010000005">
    <property type="protein sequence ID" value="MFC7328677.1"/>
    <property type="molecule type" value="Genomic_DNA"/>
</dbReference>
<dbReference type="InterPro" id="IPR042099">
    <property type="entry name" value="ANL_N_sf"/>
</dbReference>
<keyword evidence="6" id="KW-1185">Reference proteome</keyword>
<keyword evidence="2" id="KW-0436">Ligase</keyword>
<proteinExistence type="inferred from homology"/>
<feature type="domain" description="AMP-dependent synthetase/ligase" evidence="3">
    <location>
        <begin position="9"/>
        <end position="383"/>
    </location>
</feature>